<keyword evidence="3" id="KW-1185">Reference proteome</keyword>
<dbReference type="EMBL" id="CP070496">
    <property type="protein sequence ID" value="QSB06071.1"/>
    <property type="molecule type" value="Genomic_DNA"/>
</dbReference>
<accession>A0A895XJY9</accession>
<dbReference type="KEGG" id="nav:JQS30_03890"/>
<sequence length="56" mass="6183">MLTTTWKKSSRSGPTGDCVEARLHYSHVQVRDSKNVNGPILRASPGDWKALLSSSR</sequence>
<gene>
    <name evidence="2" type="ORF">JQS30_03890</name>
</gene>
<name>A0A895XJY9_9ACTN</name>
<feature type="domain" description="DUF397" evidence="1">
    <location>
        <begin position="5"/>
        <end position="54"/>
    </location>
</feature>
<evidence type="ECO:0000259" key="1">
    <source>
        <dbReference type="Pfam" id="PF04149"/>
    </source>
</evidence>
<protein>
    <submittedName>
        <fullName evidence="2">DUF397 domain-containing protein</fullName>
    </submittedName>
</protein>
<dbReference type="AlphaFoldDB" id="A0A895XJY9"/>
<dbReference type="Pfam" id="PF04149">
    <property type="entry name" value="DUF397"/>
    <property type="match status" value="1"/>
</dbReference>
<reference evidence="2" key="1">
    <citation type="submission" date="2021-02" db="EMBL/GenBank/DDBJ databases">
        <title>Natronoglycomyces albus gen. nov., sp. nov, a haloalkaliphilic actinobacterium from a soda solonchak soil.</title>
        <authorList>
            <person name="Sorokin D.Y."/>
            <person name="Khijniak T.V."/>
            <person name="Zakharycheva A.P."/>
            <person name="Boueva O.V."/>
            <person name="Ariskina E.V."/>
            <person name="Hahnke R.L."/>
            <person name="Bunk B."/>
            <person name="Sproer C."/>
            <person name="Schumann P."/>
            <person name="Evtushenko L.I."/>
            <person name="Kublanov I.V."/>
        </authorList>
    </citation>
    <scope>NUCLEOTIDE SEQUENCE</scope>
    <source>
        <strain evidence="2">DSM 106290</strain>
    </source>
</reference>
<organism evidence="2 3">
    <name type="scientific">Natronoglycomyces albus</name>
    <dbReference type="NCBI Taxonomy" id="2811108"/>
    <lineage>
        <taxon>Bacteria</taxon>
        <taxon>Bacillati</taxon>
        <taxon>Actinomycetota</taxon>
        <taxon>Actinomycetes</taxon>
        <taxon>Glycomycetales</taxon>
        <taxon>Glycomycetaceae</taxon>
        <taxon>Natronoglycomyces</taxon>
    </lineage>
</organism>
<dbReference type="Proteomes" id="UP000662939">
    <property type="component" value="Chromosome"/>
</dbReference>
<evidence type="ECO:0000313" key="3">
    <source>
        <dbReference type="Proteomes" id="UP000662939"/>
    </source>
</evidence>
<dbReference type="RefSeq" id="WP_213172082.1">
    <property type="nucleotide sequence ID" value="NZ_CP070496.1"/>
</dbReference>
<evidence type="ECO:0000313" key="2">
    <source>
        <dbReference type="EMBL" id="QSB06071.1"/>
    </source>
</evidence>
<proteinExistence type="predicted"/>
<dbReference type="InterPro" id="IPR007278">
    <property type="entry name" value="DUF397"/>
</dbReference>